<dbReference type="InterPro" id="IPR015421">
    <property type="entry name" value="PyrdxlP-dep_Trfase_major"/>
</dbReference>
<reference evidence="2" key="1">
    <citation type="journal article" date="2019" name="Int. J. Syst. Evol. Microbiol.">
        <title>The Global Catalogue of Microorganisms (GCM) 10K type strain sequencing project: providing services to taxonomists for standard genome sequencing and annotation.</title>
        <authorList>
            <consortium name="The Broad Institute Genomics Platform"/>
            <consortium name="The Broad Institute Genome Sequencing Center for Infectious Disease"/>
            <person name="Wu L."/>
            <person name="Ma J."/>
        </authorList>
    </citation>
    <scope>NUCLEOTIDE SEQUENCE [LARGE SCALE GENOMIC DNA]</scope>
    <source>
        <strain evidence="2">KCTC 52042</strain>
    </source>
</reference>
<dbReference type="SUPFAM" id="SSF53383">
    <property type="entry name" value="PLP-dependent transferases"/>
    <property type="match status" value="1"/>
</dbReference>
<evidence type="ECO:0000313" key="2">
    <source>
        <dbReference type="Proteomes" id="UP001597460"/>
    </source>
</evidence>
<dbReference type="Proteomes" id="UP001597460">
    <property type="component" value="Unassembled WGS sequence"/>
</dbReference>
<sequence>MEVIKEVQTGLSYGGNPLACKVAIAALELAKDKELAKTEGSPLKIIGDTIINF</sequence>
<protein>
    <submittedName>
        <fullName evidence="1">Uncharacterized protein</fullName>
    </submittedName>
</protein>
<dbReference type="RefSeq" id="WP_390301758.1">
    <property type="nucleotide sequence ID" value="NZ_JBHULI010000024.1"/>
</dbReference>
<organism evidence="1 2">
    <name type="scientific">Gracilimonas halophila</name>
    <dbReference type="NCBI Taxonomy" id="1834464"/>
    <lineage>
        <taxon>Bacteria</taxon>
        <taxon>Pseudomonadati</taxon>
        <taxon>Balneolota</taxon>
        <taxon>Balneolia</taxon>
        <taxon>Balneolales</taxon>
        <taxon>Balneolaceae</taxon>
        <taxon>Gracilimonas</taxon>
    </lineage>
</organism>
<dbReference type="Gene3D" id="3.40.640.10">
    <property type="entry name" value="Type I PLP-dependent aspartate aminotransferase-like (Major domain)"/>
    <property type="match status" value="1"/>
</dbReference>
<name>A0ABW5JJU6_9BACT</name>
<proteinExistence type="predicted"/>
<keyword evidence="2" id="KW-1185">Reference proteome</keyword>
<gene>
    <name evidence="1" type="ORF">ACFSVN_09890</name>
</gene>
<accession>A0ABW5JJU6</accession>
<comment type="caution">
    <text evidence="1">The sequence shown here is derived from an EMBL/GenBank/DDBJ whole genome shotgun (WGS) entry which is preliminary data.</text>
</comment>
<dbReference type="EMBL" id="JBHULI010000024">
    <property type="protein sequence ID" value="MFD2532755.1"/>
    <property type="molecule type" value="Genomic_DNA"/>
</dbReference>
<evidence type="ECO:0000313" key="1">
    <source>
        <dbReference type="EMBL" id="MFD2532755.1"/>
    </source>
</evidence>
<dbReference type="InterPro" id="IPR015424">
    <property type="entry name" value="PyrdxlP-dep_Trfase"/>
</dbReference>